<dbReference type="EMBL" id="CATOUU010000644">
    <property type="protein sequence ID" value="CAI9937178.1"/>
    <property type="molecule type" value="Genomic_DNA"/>
</dbReference>
<dbReference type="Proteomes" id="UP001642409">
    <property type="component" value="Unassembled WGS sequence"/>
</dbReference>
<sequence length="161" mass="18914">MKSTIMLISIIIQRIIIGSFSQIKQLQDQLMLLDNFIQIVNFNYKFTRILTLKSDVSLEPITSNKLYQYYSLTTICYVFDVCGSSQTSLITLYQLKFEENLWNSIITATAQHYIFVITVTQCHQYIASRLRKYISSQLVSIYKYLKIEQLSQVISQILYYN</sequence>
<protein>
    <submittedName>
        <fullName evidence="2">Hypothetical_protein</fullName>
    </submittedName>
</protein>
<dbReference type="AlphaFoldDB" id="A0AA86PEN7"/>
<dbReference type="EMBL" id="CAXDID020000087">
    <property type="protein sequence ID" value="CAL6020826.1"/>
    <property type="molecule type" value="Genomic_DNA"/>
</dbReference>
<proteinExistence type="predicted"/>
<name>A0AA86PEN7_9EUKA</name>
<evidence type="ECO:0000313" key="2">
    <source>
        <dbReference type="EMBL" id="CAL6020826.1"/>
    </source>
</evidence>
<keyword evidence="3" id="KW-1185">Reference proteome</keyword>
<organism evidence="1">
    <name type="scientific">Hexamita inflata</name>
    <dbReference type="NCBI Taxonomy" id="28002"/>
    <lineage>
        <taxon>Eukaryota</taxon>
        <taxon>Metamonada</taxon>
        <taxon>Diplomonadida</taxon>
        <taxon>Hexamitidae</taxon>
        <taxon>Hexamitinae</taxon>
        <taxon>Hexamita</taxon>
    </lineage>
</organism>
<gene>
    <name evidence="1" type="ORF">HINF_LOCUS24823</name>
    <name evidence="2" type="ORF">HINF_LOCUS27847</name>
</gene>
<reference evidence="1" key="1">
    <citation type="submission" date="2023-06" db="EMBL/GenBank/DDBJ databases">
        <authorList>
            <person name="Kurt Z."/>
        </authorList>
    </citation>
    <scope>NUCLEOTIDE SEQUENCE</scope>
</reference>
<accession>A0AA86PEN7</accession>
<evidence type="ECO:0000313" key="3">
    <source>
        <dbReference type="Proteomes" id="UP001642409"/>
    </source>
</evidence>
<reference evidence="2 3" key="2">
    <citation type="submission" date="2024-07" db="EMBL/GenBank/DDBJ databases">
        <authorList>
            <person name="Akdeniz Z."/>
        </authorList>
    </citation>
    <scope>NUCLEOTIDE SEQUENCE [LARGE SCALE GENOMIC DNA]</scope>
</reference>
<evidence type="ECO:0000313" key="1">
    <source>
        <dbReference type="EMBL" id="CAI9937178.1"/>
    </source>
</evidence>
<comment type="caution">
    <text evidence="1">The sequence shown here is derived from an EMBL/GenBank/DDBJ whole genome shotgun (WGS) entry which is preliminary data.</text>
</comment>